<dbReference type="Proteomes" id="UP000294650">
    <property type="component" value="Unassembled WGS sequence"/>
</dbReference>
<gene>
    <name evidence="1" type="ORF">EDD68_101467</name>
</gene>
<comment type="caution">
    <text evidence="1">The sequence shown here is derived from an EMBL/GenBank/DDBJ whole genome shotgun (WGS) entry which is preliminary data.</text>
</comment>
<evidence type="ECO:0000313" key="1">
    <source>
        <dbReference type="EMBL" id="TCT27099.1"/>
    </source>
</evidence>
<protein>
    <submittedName>
        <fullName evidence="1">ComN-like post-transcriptional regulator</fullName>
    </submittedName>
</protein>
<dbReference type="Pfam" id="PF13797">
    <property type="entry name" value="Post_transc_reg"/>
    <property type="match status" value="1"/>
</dbReference>
<dbReference type="InterPro" id="IPR025716">
    <property type="entry name" value="Post-transcriptional_regulator"/>
</dbReference>
<dbReference type="OrthoDB" id="2990595at2"/>
<evidence type="ECO:0000313" key="2">
    <source>
        <dbReference type="Proteomes" id="UP000294650"/>
    </source>
</evidence>
<sequence>MEVYRKVSGWKPYLTPAVKSKVDELHMLGYEKATEEEVWDCLMKKVWKKDCEKRLYEVVQDILHLNPGTYMNYMTAQVYQEQDLLAQINALKEMENDQT</sequence>
<keyword evidence="2" id="KW-1185">Reference proteome</keyword>
<dbReference type="RefSeq" id="WP_132370590.1">
    <property type="nucleotide sequence ID" value="NZ_SMAN01000001.1"/>
</dbReference>
<dbReference type="AlphaFoldDB" id="A0A4R3NBQ2"/>
<accession>A0A4R3NBQ2</accession>
<name>A0A4R3NBQ2_9BACI</name>
<reference evidence="1 2" key="1">
    <citation type="submission" date="2019-03" db="EMBL/GenBank/DDBJ databases">
        <title>Genomic Encyclopedia of Type Strains, Phase IV (KMG-IV): sequencing the most valuable type-strain genomes for metagenomic binning, comparative biology and taxonomic classification.</title>
        <authorList>
            <person name="Goeker M."/>
        </authorList>
    </citation>
    <scope>NUCLEOTIDE SEQUENCE [LARGE SCALE GENOMIC DNA]</scope>
    <source>
        <strain evidence="1 2">DSM 25894</strain>
    </source>
</reference>
<dbReference type="EMBL" id="SMAN01000001">
    <property type="protein sequence ID" value="TCT27099.1"/>
    <property type="molecule type" value="Genomic_DNA"/>
</dbReference>
<organism evidence="1 2">
    <name type="scientific">Melghiribacillus thermohalophilus</name>
    <dbReference type="NCBI Taxonomy" id="1324956"/>
    <lineage>
        <taxon>Bacteria</taxon>
        <taxon>Bacillati</taxon>
        <taxon>Bacillota</taxon>
        <taxon>Bacilli</taxon>
        <taxon>Bacillales</taxon>
        <taxon>Bacillaceae</taxon>
        <taxon>Melghiribacillus</taxon>
    </lineage>
</organism>
<proteinExistence type="predicted"/>